<dbReference type="GO" id="GO:0005886">
    <property type="term" value="C:plasma membrane"/>
    <property type="evidence" value="ECO:0007669"/>
    <property type="project" value="UniProtKB-SubCell"/>
</dbReference>
<dbReference type="Gene3D" id="1.10.1760.20">
    <property type="match status" value="1"/>
</dbReference>
<protein>
    <submittedName>
        <fullName evidence="9">Cobalamin biosynthesis protein CbiM</fullName>
    </submittedName>
</protein>
<evidence type="ECO:0000256" key="3">
    <source>
        <dbReference type="ARBA" id="ARBA00022475"/>
    </source>
</evidence>
<dbReference type="GO" id="GO:0000041">
    <property type="term" value="P:transition metal ion transport"/>
    <property type="evidence" value="ECO:0007669"/>
    <property type="project" value="InterPro"/>
</dbReference>
<evidence type="ECO:0000313" key="10">
    <source>
        <dbReference type="Proteomes" id="UP000317371"/>
    </source>
</evidence>
<dbReference type="PANTHER" id="PTHR34229:SF1">
    <property type="entry name" value="METAL TRANSPORT PROTEIN HI_1621-RELATED"/>
    <property type="match status" value="1"/>
</dbReference>
<evidence type="ECO:0000259" key="8">
    <source>
        <dbReference type="Pfam" id="PF13190"/>
    </source>
</evidence>
<feature type="transmembrane region" description="Helical" evidence="7">
    <location>
        <begin position="118"/>
        <end position="140"/>
    </location>
</feature>
<dbReference type="PANTHER" id="PTHR34229">
    <property type="entry name" value="METAL TRANSPORT PROTEIN HI_1621-RELATED"/>
    <property type="match status" value="1"/>
</dbReference>
<keyword evidence="3" id="KW-1003">Cell membrane</keyword>
<feature type="transmembrane region" description="Helical" evidence="7">
    <location>
        <begin position="293"/>
        <end position="314"/>
    </location>
</feature>
<dbReference type="InterPro" id="IPR002751">
    <property type="entry name" value="CbiM/NikMN"/>
</dbReference>
<reference evidence="9 10" key="1">
    <citation type="submission" date="2019-06" db="EMBL/GenBank/DDBJ databases">
        <title>Genome sequence of Litorilinea aerophila BAA-2444.</title>
        <authorList>
            <person name="Maclea K.S."/>
            <person name="Maurais E.G."/>
            <person name="Iannazzi L.C."/>
        </authorList>
    </citation>
    <scope>NUCLEOTIDE SEQUENCE [LARGE SCALE GENOMIC DNA]</scope>
    <source>
        <strain evidence="9 10">ATCC BAA-2444</strain>
    </source>
</reference>
<dbReference type="Proteomes" id="UP000317371">
    <property type="component" value="Unassembled WGS sequence"/>
</dbReference>
<gene>
    <name evidence="9" type="ORF">FKZ61_03540</name>
</gene>
<dbReference type="InParanoid" id="A0A540VK76"/>
<feature type="transmembrane region" description="Helical" evidence="7">
    <location>
        <begin position="55"/>
        <end position="75"/>
    </location>
</feature>
<keyword evidence="4 7" id="KW-0812">Transmembrane</keyword>
<feature type="transmembrane region" description="Helical" evidence="7">
    <location>
        <begin position="21"/>
        <end position="43"/>
    </location>
</feature>
<dbReference type="AlphaFoldDB" id="A0A540VK76"/>
<dbReference type="InterPro" id="IPR025937">
    <property type="entry name" value="PDGLE_dom"/>
</dbReference>
<feature type="transmembrane region" description="Helical" evidence="7">
    <location>
        <begin position="235"/>
        <end position="253"/>
    </location>
</feature>
<name>A0A540VK76_9CHLR</name>
<sequence length="325" mass="33336">MNWLLLLNASLKPTLLHIPDGFLSTPVSLVGWLLAVVTIGYALRQTQDQLGERQVPVLGVMAAFIFAAQAVNFPVAGGTSGHLLGGALAAIVLGPWAAVLVMAAVIGLQALLFQDGGLLVMGWNIMNMGVLTAFTGALVYRLVGRLIQGQTGLMVAGAAGAWLSVEVGAVATALQLAVSGTSPLAIALPAMAGIHALIGVGEALITVGALLLIARTRPDLLAAGEAAPGAETARWVAGGLLISLFVALLSWAASPAPDGLERVAADQGFLARAMDPLYRLLPDYTVPFISHPALSGVVAVVLGTVLVFGLAYGVGRLVRRQRIAP</sequence>
<dbReference type="OrthoDB" id="5395048at2"/>
<keyword evidence="5 7" id="KW-1133">Transmembrane helix</keyword>
<evidence type="ECO:0000256" key="2">
    <source>
        <dbReference type="ARBA" id="ARBA00022448"/>
    </source>
</evidence>
<evidence type="ECO:0000256" key="6">
    <source>
        <dbReference type="ARBA" id="ARBA00023136"/>
    </source>
</evidence>
<accession>A0A540VK76</accession>
<dbReference type="EMBL" id="VIGC01000004">
    <property type="protein sequence ID" value="TQE97112.1"/>
    <property type="molecule type" value="Genomic_DNA"/>
</dbReference>
<dbReference type="Pfam" id="PF13190">
    <property type="entry name" value="PDGLE"/>
    <property type="match status" value="1"/>
</dbReference>
<feature type="transmembrane region" description="Helical" evidence="7">
    <location>
        <begin position="184"/>
        <end position="214"/>
    </location>
</feature>
<keyword evidence="2" id="KW-0813">Transport</keyword>
<comment type="subcellular location">
    <subcellularLocation>
        <location evidence="1">Cell membrane</location>
        <topology evidence="1">Multi-pass membrane protein</topology>
    </subcellularLocation>
</comment>
<feature type="transmembrane region" description="Helical" evidence="7">
    <location>
        <begin position="87"/>
        <end position="112"/>
    </location>
</feature>
<evidence type="ECO:0000313" key="9">
    <source>
        <dbReference type="EMBL" id="TQE97112.1"/>
    </source>
</evidence>
<keyword evidence="6 7" id="KW-0472">Membrane</keyword>
<evidence type="ECO:0000256" key="4">
    <source>
        <dbReference type="ARBA" id="ARBA00022692"/>
    </source>
</evidence>
<dbReference type="RefSeq" id="WP_141608708.1">
    <property type="nucleotide sequence ID" value="NZ_VIGC02000004.1"/>
</dbReference>
<comment type="caution">
    <text evidence="9">The sequence shown here is derived from an EMBL/GenBank/DDBJ whole genome shotgun (WGS) entry which is preliminary data.</text>
</comment>
<proteinExistence type="predicted"/>
<organism evidence="9 10">
    <name type="scientific">Litorilinea aerophila</name>
    <dbReference type="NCBI Taxonomy" id="1204385"/>
    <lineage>
        <taxon>Bacteria</taxon>
        <taxon>Bacillati</taxon>
        <taxon>Chloroflexota</taxon>
        <taxon>Caldilineae</taxon>
        <taxon>Caldilineales</taxon>
        <taxon>Caldilineaceae</taxon>
        <taxon>Litorilinea</taxon>
    </lineage>
</organism>
<evidence type="ECO:0000256" key="5">
    <source>
        <dbReference type="ARBA" id="ARBA00022989"/>
    </source>
</evidence>
<evidence type="ECO:0000256" key="1">
    <source>
        <dbReference type="ARBA" id="ARBA00004651"/>
    </source>
</evidence>
<feature type="domain" description="PDGLE" evidence="8">
    <location>
        <begin position="234"/>
        <end position="320"/>
    </location>
</feature>
<feature type="transmembrane region" description="Helical" evidence="7">
    <location>
        <begin position="152"/>
        <end position="178"/>
    </location>
</feature>
<keyword evidence="10" id="KW-1185">Reference proteome</keyword>
<evidence type="ECO:0000256" key="7">
    <source>
        <dbReference type="SAM" id="Phobius"/>
    </source>
</evidence>
<dbReference type="Pfam" id="PF01891">
    <property type="entry name" value="CbiM"/>
    <property type="match status" value="1"/>
</dbReference>